<evidence type="ECO:0008006" key="3">
    <source>
        <dbReference type="Google" id="ProtNLM"/>
    </source>
</evidence>
<sequence>MRIVYHLGAHFTDDERLLRCLMKNRDLLAQHDIVVPGPSRYRKLLRETATKLKGQAATVDDQALILEQIMEEDRASRLILSWESFLSLPNYVLNERLYPAAGERVRAFCQIFPEIEAEFFLAIRNPASFLPLLYERLNPESYRDFLGGTDPFDLYWSDVIERIVEANPGVPLTVWCDEDTPLVWPEVLRAVAGLPKGPAMQGEDDLLASLMSGEGLARMQAYLETHPPQTVMQRRKIVSAFLDKFALPERVDQEIEMPGWTREMVAELTSLYDEDVARIARMAEITFLAP</sequence>
<dbReference type="AlphaFoldDB" id="A0A6M0QNK2"/>
<reference evidence="1 2" key="1">
    <citation type="submission" date="2020-02" db="EMBL/GenBank/DDBJ databases">
        <authorList>
            <person name="Chen W.-M."/>
        </authorList>
    </citation>
    <scope>NUCLEOTIDE SEQUENCE [LARGE SCALE GENOMIC DNA]</scope>
    <source>
        <strain evidence="1 2">KMS-5</strain>
    </source>
</reference>
<organism evidence="1 2">
    <name type="scientific">Tabrizicola oligotrophica</name>
    <dbReference type="NCBI Taxonomy" id="2710650"/>
    <lineage>
        <taxon>Bacteria</taxon>
        <taxon>Pseudomonadati</taxon>
        <taxon>Pseudomonadota</taxon>
        <taxon>Alphaproteobacteria</taxon>
        <taxon>Rhodobacterales</taxon>
        <taxon>Paracoccaceae</taxon>
        <taxon>Tabrizicola</taxon>
    </lineage>
</organism>
<evidence type="ECO:0000313" key="1">
    <source>
        <dbReference type="EMBL" id="NEY88979.1"/>
    </source>
</evidence>
<evidence type="ECO:0000313" key="2">
    <source>
        <dbReference type="Proteomes" id="UP000477782"/>
    </source>
</evidence>
<proteinExistence type="predicted"/>
<keyword evidence="2" id="KW-1185">Reference proteome</keyword>
<gene>
    <name evidence="1" type="ORF">G4Z14_01585</name>
</gene>
<dbReference type="Proteomes" id="UP000477782">
    <property type="component" value="Unassembled WGS sequence"/>
</dbReference>
<accession>A0A6M0QNK2</accession>
<comment type="caution">
    <text evidence="1">The sequence shown here is derived from an EMBL/GenBank/DDBJ whole genome shotgun (WGS) entry which is preliminary data.</text>
</comment>
<dbReference type="RefSeq" id="WP_164623001.1">
    <property type="nucleotide sequence ID" value="NZ_JAAIVJ010000001.1"/>
</dbReference>
<dbReference type="EMBL" id="JAAIVJ010000001">
    <property type="protein sequence ID" value="NEY88979.1"/>
    <property type="molecule type" value="Genomic_DNA"/>
</dbReference>
<protein>
    <recommendedName>
        <fullName evidence="3">Sulfotransferase family protein</fullName>
    </recommendedName>
</protein>
<name>A0A6M0QNK2_9RHOB</name>